<name>A0AAQ3MFJ5_VIGMU</name>
<evidence type="ECO:0000313" key="3">
    <source>
        <dbReference type="EMBL" id="WVY90271.1"/>
    </source>
</evidence>
<feature type="signal peptide" evidence="2">
    <location>
        <begin position="1"/>
        <end position="28"/>
    </location>
</feature>
<sequence>MDAPAKPTIPWKLRVTTSLLSLLLKASCRSNGTINRRLFNLFDSQLPPNPNPIDGFTTSDVTVNATRNLWFRLFSPTTSASAATLPIVVFFHGGGFTFLSSATTKYDTFCRSINAVIKPAGNQRTPPMSFSPSSATTATSAAIAKRRGFRRGEVFESNLRLGQVKVRSFDAAIWYGCCSLTRVSFVWS</sequence>
<evidence type="ECO:0008006" key="5">
    <source>
        <dbReference type="Google" id="ProtNLM"/>
    </source>
</evidence>
<dbReference type="PROSITE" id="PS01173">
    <property type="entry name" value="LIPASE_GDXG_HIS"/>
    <property type="match status" value="1"/>
</dbReference>
<accession>A0AAQ3MFJ5</accession>
<evidence type="ECO:0000313" key="4">
    <source>
        <dbReference type="Proteomes" id="UP001374535"/>
    </source>
</evidence>
<dbReference type="GO" id="GO:0016787">
    <property type="term" value="F:hydrolase activity"/>
    <property type="evidence" value="ECO:0007669"/>
    <property type="project" value="InterPro"/>
</dbReference>
<keyword evidence="2" id="KW-0732">Signal</keyword>
<evidence type="ECO:0000256" key="1">
    <source>
        <dbReference type="ARBA" id="ARBA00010515"/>
    </source>
</evidence>
<dbReference type="InterPro" id="IPR029058">
    <property type="entry name" value="AB_hydrolase_fold"/>
</dbReference>
<comment type="similarity">
    <text evidence="1">Belongs to the 'GDXG' lipolytic enzyme family.</text>
</comment>
<keyword evidence="4" id="KW-1185">Reference proteome</keyword>
<protein>
    <recommendedName>
        <fullName evidence="5">Carboxylesterase</fullName>
    </recommendedName>
</protein>
<evidence type="ECO:0000256" key="2">
    <source>
        <dbReference type="SAM" id="SignalP"/>
    </source>
</evidence>
<reference evidence="3 4" key="1">
    <citation type="journal article" date="2023" name="Life. Sci Alliance">
        <title>Evolutionary insights into 3D genome organization and epigenetic landscape of Vigna mungo.</title>
        <authorList>
            <person name="Junaid A."/>
            <person name="Singh B."/>
            <person name="Bhatia S."/>
        </authorList>
    </citation>
    <scope>NUCLEOTIDE SEQUENCE [LARGE SCALE GENOMIC DNA]</scope>
    <source>
        <strain evidence="3">Urdbean</strain>
    </source>
</reference>
<dbReference type="AlphaFoldDB" id="A0AAQ3MFJ5"/>
<dbReference type="InterPro" id="IPR002168">
    <property type="entry name" value="Lipase_GDXG_HIS_AS"/>
</dbReference>
<organism evidence="3 4">
    <name type="scientific">Vigna mungo</name>
    <name type="common">Black gram</name>
    <name type="synonym">Phaseolus mungo</name>
    <dbReference type="NCBI Taxonomy" id="3915"/>
    <lineage>
        <taxon>Eukaryota</taxon>
        <taxon>Viridiplantae</taxon>
        <taxon>Streptophyta</taxon>
        <taxon>Embryophyta</taxon>
        <taxon>Tracheophyta</taxon>
        <taxon>Spermatophyta</taxon>
        <taxon>Magnoliopsida</taxon>
        <taxon>eudicotyledons</taxon>
        <taxon>Gunneridae</taxon>
        <taxon>Pentapetalae</taxon>
        <taxon>rosids</taxon>
        <taxon>fabids</taxon>
        <taxon>Fabales</taxon>
        <taxon>Fabaceae</taxon>
        <taxon>Papilionoideae</taxon>
        <taxon>50 kb inversion clade</taxon>
        <taxon>NPAAA clade</taxon>
        <taxon>indigoferoid/millettioid clade</taxon>
        <taxon>Phaseoleae</taxon>
        <taxon>Vigna</taxon>
    </lineage>
</organism>
<dbReference type="Proteomes" id="UP001374535">
    <property type="component" value="Chromosome 11"/>
</dbReference>
<dbReference type="SUPFAM" id="SSF53474">
    <property type="entry name" value="alpha/beta-Hydrolases"/>
    <property type="match status" value="1"/>
</dbReference>
<dbReference type="EMBL" id="CP144690">
    <property type="protein sequence ID" value="WVY90271.1"/>
    <property type="molecule type" value="Genomic_DNA"/>
</dbReference>
<dbReference type="Gene3D" id="3.40.50.1820">
    <property type="entry name" value="alpha/beta hydrolase"/>
    <property type="match status" value="1"/>
</dbReference>
<gene>
    <name evidence="3" type="ORF">V8G54_035785</name>
</gene>
<feature type="chain" id="PRO_5042980961" description="Carboxylesterase" evidence="2">
    <location>
        <begin position="29"/>
        <end position="188"/>
    </location>
</feature>
<proteinExistence type="inferred from homology"/>